<dbReference type="GO" id="GO:0010181">
    <property type="term" value="F:FMN binding"/>
    <property type="evidence" value="ECO:0007669"/>
    <property type="project" value="UniProtKB-UniRule"/>
</dbReference>
<keyword evidence="3 7" id="KW-0813">Transport</keyword>
<dbReference type="Gene3D" id="3.40.50.360">
    <property type="match status" value="1"/>
</dbReference>
<evidence type="ECO:0000259" key="8">
    <source>
        <dbReference type="PROSITE" id="PS50902"/>
    </source>
</evidence>
<dbReference type="PANTHER" id="PTHR43717">
    <property type="entry name" value="ANAEROBIC NITRIC OXIDE REDUCTASE FLAVORUBREDOXIN"/>
    <property type="match status" value="1"/>
</dbReference>
<evidence type="ECO:0000256" key="3">
    <source>
        <dbReference type="ARBA" id="ARBA00022448"/>
    </source>
</evidence>
<sequence>MKKVSIIYWSGTGNTEIMAQAIKEGASSGSDAVKLLRVEDASTNDIIGADAVALGCPSMGAEVLEDDFMEPFVASLKDVDFSGKTVALFGSYDWGDGEWMRDWVDRMKGYGANIIADGLILRLTPDEDGLQECKNLGMSLTK</sequence>
<dbReference type="AlphaFoldDB" id="A0A841KTP1"/>
<dbReference type="PROSITE" id="PS50902">
    <property type="entry name" value="FLAVODOXIN_LIKE"/>
    <property type="match status" value="1"/>
</dbReference>
<dbReference type="InterPro" id="IPR001226">
    <property type="entry name" value="Flavodoxin_CS"/>
</dbReference>
<evidence type="ECO:0000256" key="7">
    <source>
        <dbReference type="RuleBase" id="RU367037"/>
    </source>
</evidence>
<comment type="function">
    <text evidence="7">Low-potential electron donor to a number of redox enzymes.</text>
</comment>
<dbReference type="InterPro" id="IPR010087">
    <property type="entry name" value="Flav_short"/>
</dbReference>
<evidence type="ECO:0000256" key="5">
    <source>
        <dbReference type="ARBA" id="ARBA00022643"/>
    </source>
</evidence>
<comment type="similarity">
    <text evidence="2 7">Belongs to the flavodoxin family.</text>
</comment>
<evidence type="ECO:0000313" key="10">
    <source>
        <dbReference type="Proteomes" id="UP000579281"/>
    </source>
</evidence>
<dbReference type="GO" id="GO:0016651">
    <property type="term" value="F:oxidoreductase activity, acting on NAD(P)H"/>
    <property type="evidence" value="ECO:0007669"/>
    <property type="project" value="UniProtKB-ARBA"/>
</dbReference>
<dbReference type="SUPFAM" id="SSF52218">
    <property type="entry name" value="Flavoproteins"/>
    <property type="match status" value="1"/>
</dbReference>
<keyword evidence="5 7" id="KW-0288">FMN</keyword>
<comment type="cofactor">
    <cofactor evidence="1 7">
        <name>FMN</name>
        <dbReference type="ChEBI" id="CHEBI:58210"/>
    </cofactor>
</comment>
<dbReference type="Proteomes" id="UP000579281">
    <property type="component" value="Unassembled WGS sequence"/>
</dbReference>
<dbReference type="InterPro" id="IPR008254">
    <property type="entry name" value="Flavodoxin/NO_synth"/>
</dbReference>
<accession>A0A841KTP1</accession>
<dbReference type="EMBL" id="JACHEN010000017">
    <property type="protein sequence ID" value="MBB6216791.1"/>
    <property type="molecule type" value="Genomic_DNA"/>
</dbReference>
<keyword evidence="10" id="KW-1185">Reference proteome</keyword>
<dbReference type="RefSeq" id="WP_184311314.1">
    <property type="nucleotide sequence ID" value="NZ_JACHEN010000017.1"/>
</dbReference>
<dbReference type="PANTHER" id="PTHR43717:SF1">
    <property type="entry name" value="ANAEROBIC NITRIC OXIDE REDUCTASE FLAVORUBREDOXIN"/>
    <property type="match status" value="1"/>
</dbReference>
<keyword evidence="4 7" id="KW-0285">Flavoprotein</keyword>
<evidence type="ECO:0000313" key="9">
    <source>
        <dbReference type="EMBL" id="MBB6216791.1"/>
    </source>
</evidence>
<dbReference type="NCBIfam" id="NF004049">
    <property type="entry name" value="PRK05568.1"/>
    <property type="match status" value="1"/>
</dbReference>
<dbReference type="Pfam" id="PF00258">
    <property type="entry name" value="Flavodoxin_1"/>
    <property type="match status" value="1"/>
</dbReference>
<dbReference type="GO" id="GO:0009055">
    <property type="term" value="F:electron transfer activity"/>
    <property type="evidence" value="ECO:0007669"/>
    <property type="project" value="UniProtKB-UniRule"/>
</dbReference>
<proteinExistence type="inferred from homology"/>
<gene>
    <name evidence="9" type="ORF">HNQ80_002895</name>
</gene>
<evidence type="ECO:0000256" key="2">
    <source>
        <dbReference type="ARBA" id="ARBA00005267"/>
    </source>
</evidence>
<protein>
    <recommendedName>
        <fullName evidence="7">Flavodoxin</fullName>
    </recommendedName>
</protein>
<dbReference type="PROSITE" id="PS00201">
    <property type="entry name" value="FLAVODOXIN"/>
    <property type="match status" value="1"/>
</dbReference>
<reference evidence="9 10" key="1">
    <citation type="submission" date="2020-08" db="EMBL/GenBank/DDBJ databases">
        <title>Genomic Encyclopedia of Type Strains, Phase IV (KMG-IV): sequencing the most valuable type-strain genomes for metagenomic binning, comparative biology and taxonomic classification.</title>
        <authorList>
            <person name="Goeker M."/>
        </authorList>
    </citation>
    <scope>NUCLEOTIDE SEQUENCE [LARGE SCALE GENOMIC DNA]</scope>
    <source>
        <strain evidence="9 10">DSM 103526</strain>
    </source>
</reference>
<dbReference type="NCBIfam" id="TIGR01753">
    <property type="entry name" value="flav_short"/>
    <property type="match status" value="1"/>
</dbReference>
<keyword evidence="6 7" id="KW-0249">Electron transport</keyword>
<comment type="caution">
    <text evidence="9">The sequence shown here is derived from an EMBL/GenBank/DDBJ whole genome shotgun (WGS) entry which is preliminary data.</text>
</comment>
<name>A0A841KTP1_9FIRM</name>
<evidence type="ECO:0000256" key="6">
    <source>
        <dbReference type="ARBA" id="ARBA00022982"/>
    </source>
</evidence>
<dbReference type="NCBIfam" id="NF004050">
    <property type="entry name" value="PRK05569.1"/>
    <property type="match status" value="1"/>
</dbReference>
<evidence type="ECO:0000256" key="4">
    <source>
        <dbReference type="ARBA" id="ARBA00022630"/>
    </source>
</evidence>
<dbReference type="InterPro" id="IPR029039">
    <property type="entry name" value="Flavoprotein-like_sf"/>
</dbReference>
<organism evidence="9 10">
    <name type="scientific">Anaerosolibacter carboniphilus</name>
    <dbReference type="NCBI Taxonomy" id="1417629"/>
    <lineage>
        <taxon>Bacteria</taxon>
        <taxon>Bacillati</taxon>
        <taxon>Bacillota</taxon>
        <taxon>Clostridia</taxon>
        <taxon>Peptostreptococcales</taxon>
        <taxon>Thermotaleaceae</taxon>
        <taxon>Anaerosolibacter</taxon>
    </lineage>
</organism>
<evidence type="ECO:0000256" key="1">
    <source>
        <dbReference type="ARBA" id="ARBA00001917"/>
    </source>
</evidence>
<feature type="domain" description="Flavodoxin-like" evidence="8">
    <location>
        <begin position="4"/>
        <end position="141"/>
    </location>
</feature>